<proteinExistence type="predicted"/>
<organism evidence="1 2">
    <name type="scientific">Panagrolaimus sp. JU765</name>
    <dbReference type="NCBI Taxonomy" id="591449"/>
    <lineage>
        <taxon>Eukaryota</taxon>
        <taxon>Metazoa</taxon>
        <taxon>Ecdysozoa</taxon>
        <taxon>Nematoda</taxon>
        <taxon>Chromadorea</taxon>
        <taxon>Rhabditida</taxon>
        <taxon>Tylenchina</taxon>
        <taxon>Panagrolaimomorpha</taxon>
        <taxon>Panagrolaimoidea</taxon>
        <taxon>Panagrolaimidae</taxon>
        <taxon>Panagrolaimus</taxon>
    </lineage>
</organism>
<evidence type="ECO:0000313" key="1">
    <source>
        <dbReference type="Proteomes" id="UP000887576"/>
    </source>
</evidence>
<sequence length="141" mass="15017">MFESLKNVYLNGKPMTTLVENHNSNVEPGSSSGSSDPSLPTSASNENILNTSDSTSSLCSDTTSVKCPLKRSSSSVSNTTEYKSLPRFTATAPEGSVLTPSPRIPTSPVCSDFTAPKFPKAVSLIKQNEFGGFEIQILFFA</sequence>
<dbReference type="Proteomes" id="UP000887576">
    <property type="component" value="Unplaced"/>
</dbReference>
<reference evidence="2" key="1">
    <citation type="submission" date="2025-08" db="UniProtKB">
        <authorList>
            <consortium name="WormBaseParasite"/>
        </authorList>
    </citation>
    <scope>IDENTIFICATION</scope>
</reference>
<accession>A0AC34QLB5</accession>
<protein>
    <submittedName>
        <fullName evidence="2">Uncharacterized protein</fullName>
    </submittedName>
</protein>
<dbReference type="WBParaSite" id="JU765_v2.g17407.t1">
    <property type="protein sequence ID" value="JU765_v2.g17407.t1"/>
    <property type="gene ID" value="JU765_v2.g17407"/>
</dbReference>
<name>A0AC34QLB5_9BILA</name>
<evidence type="ECO:0000313" key="2">
    <source>
        <dbReference type="WBParaSite" id="JU765_v2.g17407.t1"/>
    </source>
</evidence>